<keyword evidence="2" id="KW-0808">Transferase</keyword>
<dbReference type="Gene3D" id="3.40.50.150">
    <property type="entry name" value="Vaccinia Virus protein VP39"/>
    <property type="match status" value="1"/>
</dbReference>
<feature type="domain" description="Histidine-specific methyltransferase SAM-dependent" evidence="3">
    <location>
        <begin position="28"/>
        <end position="200"/>
    </location>
</feature>
<dbReference type="GO" id="GO:0008168">
    <property type="term" value="F:methyltransferase activity"/>
    <property type="evidence" value="ECO:0007669"/>
    <property type="project" value="UniProtKB-KW"/>
</dbReference>
<dbReference type="InterPro" id="IPR019257">
    <property type="entry name" value="MeTrfase_dom"/>
</dbReference>
<evidence type="ECO:0000259" key="3">
    <source>
        <dbReference type="Pfam" id="PF10017"/>
    </source>
</evidence>
<accession>M2YT24</accession>
<dbReference type="RefSeq" id="XP_007928236.1">
    <property type="nucleotide sequence ID" value="XM_007930045.1"/>
</dbReference>
<dbReference type="HOGENOM" id="CLU_1618648_0_0_1"/>
<dbReference type="GeneID" id="19342314"/>
<keyword evidence="1" id="KW-0489">Methyltransferase</keyword>
<dbReference type="Proteomes" id="UP000016932">
    <property type="component" value="Unassembled WGS sequence"/>
</dbReference>
<evidence type="ECO:0000313" key="5">
    <source>
        <dbReference type="Proteomes" id="UP000016932"/>
    </source>
</evidence>
<dbReference type="InterPro" id="IPR029063">
    <property type="entry name" value="SAM-dependent_MTases_sf"/>
</dbReference>
<reference evidence="4 5" key="1">
    <citation type="journal article" date="2012" name="PLoS Pathog.">
        <title>Diverse lifestyles and strategies of plant pathogenesis encoded in the genomes of eighteen Dothideomycetes fungi.</title>
        <authorList>
            <person name="Ohm R.A."/>
            <person name="Feau N."/>
            <person name="Henrissat B."/>
            <person name="Schoch C.L."/>
            <person name="Horwitz B.A."/>
            <person name="Barry K.W."/>
            <person name="Condon B.J."/>
            <person name="Copeland A.C."/>
            <person name="Dhillon B."/>
            <person name="Glaser F."/>
            <person name="Hesse C.N."/>
            <person name="Kosti I."/>
            <person name="LaButti K."/>
            <person name="Lindquist E.A."/>
            <person name="Lucas S."/>
            <person name="Salamov A.A."/>
            <person name="Bradshaw R.E."/>
            <person name="Ciuffetti L."/>
            <person name="Hamelin R.C."/>
            <person name="Kema G.H.J."/>
            <person name="Lawrence C."/>
            <person name="Scott J.A."/>
            <person name="Spatafora J.W."/>
            <person name="Turgeon B.G."/>
            <person name="de Wit P.J.G.M."/>
            <person name="Zhong S."/>
            <person name="Goodwin S.B."/>
            <person name="Grigoriev I.V."/>
        </authorList>
    </citation>
    <scope>NUCLEOTIDE SEQUENCE [LARGE SCALE GENOMIC DNA]</scope>
    <source>
        <strain evidence="4 5">CIRAD86</strain>
    </source>
</reference>
<dbReference type="AlphaFoldDB" id="M2YT24"/>
<dbReference type="PANTHER" id="PTHR43397:SF1">
    <property type="entry name" value="ERGOTHIONEINE BIOSYNTHESIS PROTEIN 1"/>
    <property type="match status" value="1"/>
</dbReference>
<dbReference type="GO" id="GO:0032259">
    <property type="term" value="P:methylation"/>
    <property type="evidence" value="ECO:0007669"/>
    <property type="project" value="UniProtKB-KW"/>
</dbReference>
<dbReference type="PANTHER" id="PTHR43397">
    <property type="entry name" value="ERGOTHIONEINE BIOSYNTHESIS PROTEIN 1"/>
    <property type="match status" value="1"/>
</dbReference>
<gene>
    <name evidence="4" type="ORF">MYCFIDRAFT_85179</name>
</gene>
<evidence type="ECO:0000256" key="2">
    <source>
        <dbReference type="ARBA" id="ARBA00022679"/>
    </source>
</evidence>
<evidence type="ECO:0000256" key="1">
    <source>
        <dbReference type="ARBA" id="ARBA00022603"/>
    </source>
</evidence>
<dbReference type="KEGG" id="pfj:MYCFIDRAFT_85179"/>
<organism evidence="4 5">
    <name type="scientific">Pseudocercospora fijiensis (strain CIRAD86)</name>
    <name type="common">Black leaf streak disease fungus</name>
    <name type="synonym">Mycosphaerella fijiensis</name>
    <dbReference type="NCBI Taxonomy" id="383855"/>
    <lineage>
        <taxon>Eukaryota</taxon>
        <taxon>Fungi</taxon>
        <taxon>Dikarya</taxon>
        <taxon>Ascomycota</taxon>
        <taxon>Pezizomycotina</taxon>
        <taxon>Dothideomycetes</taxon>
        <taxon>Dothideomycetidae</taxon>
        <taxon>Mycosphaerellales</taxon>
        <taxon>Mycosphaerellaceae</taxon>
        <taxon>Pseudocercospora</taxon>
    </lineage>
</organism>
<name>M2YT24_PSEFD</name>
<keyword evidence="5" id="KW-1185">Reference proteome</keyword>
<sequence length="202" mass="22740">MLMKLTRFTQVDLQYHDLCARLANAVASSSFTNFEPEAAVALLRNFVHVAALGPGDCILIGIDSCQDQERLAAAYGSQSTHWRKYAQNGIRNAGKILGGSAALALQDARDWEYIARWDNLRKRHIRFVKASKALAFEIPSSYSPELKETIKIARGEHIFLSQSYKYSRAELRLLFRDAGLAVTNEWQNERDDGAVYLLQKAC</sequence>
<dbReference type="EMBL" id="KB446560">
    <property type="protein sequence ID" value="EME80875.1"/>
    <property type="molecule type" value="Genomic_DNA"/>
</dbReference>
<evidence type="ECO:0000313" key="4">
    <source>
        <dbReference type="EMBL" id="EME80875.1"/>
    </source>
</evidence>
<proteinExistence type="predicted"/>
<dbReference type="Pfam" id="PF10017">
    <property type="entry name" value="Methyltransf_33"/>
    <property type="match status" value="1"/>
</dbReference>
<dbReference type="InterPro" id="IPR051128">
    <property type="entry name" value="EgtD_Methyltrsf_superfamily"/>
</dbReference>
<dbReference type="VEuPathDB" id="FungiDB:MYCFIDRAFT_85179"/>
<protein>
    <recommendedName>
        <fullName evidence="3">Histidine-specific methyltransferase SAM-dependent domain-containing protein</fullName>
    </recommendedName>
</protein>
<dbReference type="OrthoDB" id="659at2759"/>